<feature type="transmembrane region" description="Helical" evidence="5">
    <location>
        <begin position="106"/>
        <end position="123"/>
    </location>
</feature>
<dbReference type="InterPro" id="IPR050997">
    <property type="entry name" value="MAPEG"/>
</dbReference>
<evidence type="ECO:0000256" key="4">
    <source>
        <dbReference type="ARBA" id="ARBA00023136"/>
    </source>
</evidence>
<organism evidence="6 7">
    <name type="scientific">Coturnix japonica</name>
    <name type="common">Japanese quail</name>
    <name type="synonym">Coturnix coturnix japonica</name>
    <dbReference type="NCBI Taxonomy" id="93934"/>
    <lineage>
        <taxon>Eukaryota</taxon>
        <taxon>Metazoa</taxon>
        <taxon>Chordata</taxon>
        <taxon>Craniata</taxon>
        <taxon>Vertebrata</taxon>
        <taxon>Euteleostomi</taxon>
        <taxon>Archelosauria</taxon>
        <taxon>Archosauria</taxon>
        <taxon>Dinosauria</taxon>
        <taxon>Saurischia</taxon>
        <taxon>Theropoda</taxon>
        <taxon>Coelurosauria</taxon>
        <taxon>Aves</taxon>
        <taxon>Neognathae</taxon>
        <taxon>Galloanserae</taxon>
        <taxon>Galliformes</taxon>
        <taxon>Phasianidae</taxon>
        <taxon>Perdicinae</taxon>
        <taxon>Coturnix</taxon>
    </lineage>
</organism>
<dbReference type="Ensembl" id="ENSCJPT00005037386.1">
    <property type="protein sequence ID" value="ENSCJPP00005027698.1"/>
    <property type="gene ID" value="ENSCJPG00005021435.1"/>
</dbReference>
<reference evidence="6" key="1">
    <citation type="submission" date="2015-11" db="EMBL/GenBank/DDBJ databases">
        <authorList>
            <consortium name="International Coturnix japonica Genome Analysis Consortium"/>
            <person name="Warren W."/>
            <person name="Burt D.W."/>
            <person name="Antin P.B."/>
            <person name="Lanford R."/>
            <person name="Gros J."/>
            <person name="Wilson R.K."/>
        </authorList>
    </citation>
    <scope>NUCLEOTIDE SEQUENCE [LARGE SCALE GENOMIC DNA]</scope>
</reference>
<feature type="transmembrane region" description="Helical" evidence="5">
    <location>
        <begin position="6"/>
        <end position="27"/>
    </location>
</feature>
<dbReference type="GO" id="GO:0004364">
    <property type="term" value="F:glutathione transferase activity"/>
    <property type="evidence" value="ECO:0007669"/>
    <property type="project" value="Ensembl"/>
</dbReference>
<dbReference type="InterPro" id="IPR023352">
    <property type="entry name" value="MAPEG-like_dom_sf"/>
</dbReference>
<dbReference type="PANTHER" id="PTHR10250:SF26">
    <property type="entry name" value="GLUTATHIONE S-TRANSFERASE 3, MITOCHONDRIAL"/>
    <property type="match status" value="1"/>
</dbReference>
<dbReference type="Pfam" id="PF01124">
    <property type="entry name" value="MAPEG"/>
    <property type="match status" value="1"/>
</dbReference>
<keyword evidence="2 5" id="KW-0812">Transmembrane</keyword>
<dbReference type="GO" id="GO:0004602">
    <property type="term" value="F:glutathione peroxidase activity"/>
    <property type="evidence" value="ECO:0007669"/>
    <property type="project" value="Ensembl"/>
</dbReference>
<reference evidence="6" key="3">
    <citation type="submission" date="2025-09" db="UniProtKB">
        <authorList>
            <consortium name="Ensembl"/>
        </authorList>
    </citation>
    <scope>IDENTIFICATION</scope>
</reference>
<evidence type="ECO:0000313" key="7">
    <source>
        <dbReference type="Proteomes" id="UP000694412"/>
    </source>
</evidence>
<dbReference type="SUPFAM" id="SSF161084">
    <property type="entry name" value="MAPEG domain-like"/>
    <property type="match status" value="1"/>
</dbReference>
<dbReference type="AlphaFoldDB" id="A0A8C2UEP2"/>
<name>A0A8C2UEP2_COTJA</name>
<evidence type="ECO:0000256" key="5">
    <source>
        <dbReference type="SAM" id="Phobius"/>
    </source>
</evidence>
<dbReference type="GO" id="GO:0019370">
    <property type="term" value="P:leukotriene biosynthetic process"/>
    <property type="evidence" value="ECO:0007669"/>
    <property type="project" value="Ensembl"/>
</dbReference>
<dbReference type="Gene3D" id="1.20.120.550">
    <property type="entry name" value="Membrane associated eicosanoid/glutathione metabolism-like domain"/>
    <property type="match status" value="1"/>
</dbReference>
<evidence type="ECO:0000313" key="6">
    <source>
        <dbReference type="Ensembl" id="ENSCJPP00005027698.1"/>
    </source>
</evidence>
<dbReference type="GO" id="GO:0005635">
    <property type="term" value="C:nuclear envelope"/>
    <property type="evidence" value="ECO:0007669"/>
    <property type="project" value="TreeGrafter"/>
</dbReference>
<dbReference type="GO" id="GO:0042802">
    <property type="term" value="F:identical protein binding"/>
    <property type="evidence" value="ECO:0007669"/>
    <property type="project" value="Ensembl"/>
</dbReference>
<proteinExistence type="predicted"/>
<dbReference type="GO" id="GO:0005741">
    <property type="term" value="C:mitochondrial outer membrane"/>
    <property type="evidence" value="ECO:0007669"/>
    <property type="project" value="Ensembl"/>
</dbReference>
<dbReference type="PANTHER" id="PTHR10250">
    <property type="entry name" value="MICROSOMAL GLUTATHIONE S-TRANSFERASE"/>
    <property type="match status" value="1"/>
</dbReference>
<reference evidence="6" key="2">
    <citation type="submission" date="2025-08" db="UniProtKB">
        <authorList>
            <consortium name="Ensembl"/>
        </authorList>
    </citation>
    <scope>IDENTIFICATION</scope>
</reference>
<dbReference type="GO" id="GO:0006692">
    <property type="term" value="P:prostanoid metabolic process"/>
    <property type="evidence" value="ECO:0007669"/>
    <property type="project" value="Ensembl"/>
</dbReference>
<comment type="subcellular location">
    <subcellularLocation>
        <location evidence="1">Membrane</location>
        <topology evidence="1">Multi-pass membrane protein</topology>
    </subcellularLocation>
</comment>
<dbReference type="GO" id="GO:0005783">
    <property type="term" value="C:endoplasmic reticulum"/>
    <property type="evidence" value="ECO:0007669"/>
    <property type="project" value="TreeGrafter"/>
</dbReference>
<dbReference type="InterPro" id="IPR001129">
    <property type="entry name" value="Membr-assoc_MAPEG"/>
</dbReference>
<dbReference type="Proteomes" id="UP000694412">
    <property type="component" value="Chromosome 8"/>
</dbReference>
<feature type="transmembrane region" description="Helical" evidence="5">
    <location>
        <begin position="76"/>
        <end position="94"/>
    </location>
</feature>
<sequence length="135" mass="14846">MAVFSKEYGFVILTGAAGFILVTHLAVNVSKARKKYNVEVSSPFHITFFLIFRLEVYPSFLFFLATGGIYHPRISTGLGVAWILGRILYAHGYYTGDPKNRMRGAVSSAALIGLVGAGVYSAFQQLGWICCRQLS</sequence>
<feature type="transmembrane region" description="Helical" evidence="5">
    <location>
        <begin position="48"/>
        <end position="70"/>
    </location>
</feature>
<evidence type="ECO:0000256" key="3">
    <source>
        <dbReference type="ARBA" id="ARBA00022989"/>
    </source>
</evidence>
<accession>A0A8C2UEP2</accession>
<keyword evidence="3 5" id="KW-1133">Transmembrane helix</keyword>
<keyword evidence="7" id="KW-1185">Reference proteome</keyword>
<dbReference type="GO" id="GO:0004464">
    <property type="term" value="F:leukotriene-C4 synthase activity"/>
    <property type="evidence" value="ECO:0007669"/>
    <property type="project" value="Ensembl"/>
</dbReference>
<evidence type="ECO:0000256" key="1">
    <source>
        <dbReference type="ARBA" id="ARBA00004141"/>
    </source>
</evidence>
<evidence type="ECO:0000256" key="2">
    <source>
        <dbReference type="ARBA" id="ARBA00022692"/>
    </source>
</evidence>
<gene>
    <name evidence="6" type="primary">MGST3</name>
</gene>
<dbReference type="GeneTree" id="ENSGT00390000008608"/>
<keyword evidence="4 5" id="KW-0472">Membrane</keyword>
<protein>
    <submittedName>
        <fullName evidence="6">Microsomal glutathione S-transferase 3</fullName>
    </submittedName>
</protein>